<comment type="similarity">
    <text evidence="2 7">Belongs to the peptidase S41B family.</text>
</comment>
<dbReference type="SUPFAM" id="SSF50156">
    <property type="entry name" value="PDZ domain-like"/>
    <property type="match status" value="1"/>
</dbReference>
<dbReference type="Gene3D" id="2.120.10.60">
    <property type="entry name" value="Tricorn protease N-terminal domain"/>
    <property type="match status" value="1"/>
</dbReference>
<feature type="region of interest" description="Disordered" evidence="8">
    <location>
        <begin position="1106"/>
        <end position="1127"/>
    </location>
</feature>
<dbReference type="PANTHER" id="PTHR43253">
    <property type="entry name" value="TRICORN PROTEASE HOMOLOG 2-RELATED"/>
    <property type="match status" value="1"/>
</dbReference>
<dbReference type="Gene3D" id="3.90.226.10">
    <property type="entry name" value="2-enoyl-CoA Hydratase, Chain A, domain 1"/>
    <property type="match status" value="1"/>
</dbReference>
<comment type="function">
    <text evidence="7">Degrades oligopeptides.</text>
</comment>
<keyword evidence="5 7" id="KW-0378">Hydrolase</keyword>
<sequence length="1127" mass="124400">MQRRFSCFRLCSFLALTFTWTTFGAAQEMSPPLLARTPTANRTHIVFSFAGDLWRVPRTGGEAVRLTNHPGIESDPIFSPDGSLIAFTGQYDGNTDVYVMPATGGIPQRLTYHPDTDRAVGWTPDGQRVLFASPRLSESGRTQRLFTVDKNGGPAEPLPLPMATHGSFSPDGSRLVYEPVPRAFAAWKRYRGGRASYLWVANLADSSVTKIPRTDTNDFNPMWIGKTIYFLSDRNGPVTLFAYDPASGKVTPVLKNDGLDIKSASVAVGGEEAIVYEQFGGLHLLDVKSGRHTPVNITLAGDISTVRPRFEKVGSQITNAAVSPNGLRVAFEARGDILTVPAEKGSIRNLTATPGVAERDPAWSPDGKWVAYFSDASGEYELHLREQTGLGELKVIKLEPSFYYAPTWSPDSRKIAFTDKRLNFWLVDLENGVPVKFDTARRTGGAGFRLRGGLSWSPDSRWIAYTKPMPSAYSAAFVYSLESKQVTQLTDAASDVTNAVFDRNGKYLYLLSSTNIGPAINGFDMSSYAHRNDTVRSVHAVVLRKTDPSPVAPESDDEKTAEDRKPGDGNPSEATSAPAGGPPGVWASGRPGEKAKEPPRVTIDFEGLSQRIVALPIPARAFVGFDAGKPNILYLYESAMGMPEMTGLIVHRFDVEKRKLEKLLEGVTSFQPTANGEKCLYRQSQRPGPGQAPNQAQSWFIASLTAPIKPGEGRLRTDDMEVRVEPRQEWEQMYREVWRLERDFFYDPNHHGLNLPATARKYEPYLKGVMHRADLNYLFDEMLGELSVGHLYVRGGDIPEVRRVPGGLLGADYVVENGRYRIARIYEGENWNPQLRAPLTQPGVNVNVGDYLLAVNGVDVVATEDICRYFEGTADKQVVLKVGPNPDGSQSRTVTVVPVASEASLRNLAWIEANRRRVAELSNGRLAYLWLPDTAAGGYTNFNRYFFSQLDKQGAVVDERFNGGGQAADYIIDYLRKPLLSYWAVRDGEDFRTPFGTLPGPKVMIINEYAGSGGDLMPWMFRQLGIGPLVGKRTWGGLVGIGGYPALMDGGTVTAPHFAFYSPEGKWEIENRGVAPDIEVELDPQAWRAGRDTQLERAVAVALEALTKNPPPARPKRPDYPNYHRKK</sequence>
<keyword evidence="6 7" id="KW-0720">Serine protease</keyword>
<dbReference type="CDD" id="cd07562">
    <property type="entry name" value="Peptidase_S41_TRI"/>
    <property type="match status" value="1"/>
</dbReference>
<dbReference type="InterPro" id="IPR005151">
    <property type="entry name" value="Tail-specific_protease"/>
</dbReference>
<dbReference type="SMART" id="SM00245">
    <property type="entry name" value="TSPc"/>
    <property type="match status" value="1"/>
</dbReference>
<dbReference type="PANTHER" id="PTHR43253:SF1">
    <property type="entry name" value="TRICORN PROTEASE HOMOLOG 2-RELATED"/>
    <property type="match status" value="1"/>
</dbReference>
<evidence type="ECO:0000256" key="7">
    <source>
        <dbReference type="PIRNR" id="PIRNR036421"/>
    </source>
</evidence>
<proteinExistence type="inferred from homology"/>
<evidence type="ECO:0000256" key="9">
    <source>
        <dbReference type="SAM" id="SignalP"/>
    </source>
</evidence>
<dbReference type="Pfam" id="PF14685">
    <property type="entry name" value="PDZ_Tricorn"/>
    <property type="match status" value="1"/>
</dbReference>
<dbReference type="SUPFAM" id="SSF69304">
    <property type="entry name" value="Tricorn protease N-terminal domain"/>
    <property type="match status" value="1"/>
</dbReference>
<evidence type="ECO:0000256" key="3">
    <source>
        <dbReference type="ARBA" id="ARBA00022490"/>
    </source>
</evidence>
<protein>
    <recommendedName>
        <fullName evidence="7">Tricorn protease homolog</fullName>
        <ecNumber evidence="7">3.4.21.-</ecNumber>
    </recommendedName>
</protein>
<evidence type="ECO:0000256" key="5">
    <source>
        <dbReference type="ARBA" id="ARBA00022801"/>
    </source>
</evidence>
<organism evidence="11 12">
    <name type="scientific">Chloracidobacterium sp. N</name>
    <dbReference type="NCBI Taxonomy" id="2821540"/>
    <lineage>
        <taxon>Bacteria</taxon>
        <taxon>Pseudomonadati</taxon>
        <taxon>Acidobacteriota</taxon>
        <taxon>Terriglobia</taxon>
        <taxon>Terriglobales</taxon>
        <taxon>Acidobacteriaceae</taxon>
        <taxon>Chloracidobacterium</taxon>
        <taxon>Chloracidobacterium aggregatum</taxon>
    </lineage>
</organism>
<dbReference type="Proteomes" id="UP000677668">
    <property type="component" value="Chromosome 1"/>
</dbReference>
<evidence type="ECO:0000256" key="8">
    <source>
        <dbReference type="SAM" id="MobiDB-lite"/>
    </source>
</evidence>
<dbReference type="EMBL" id="CP072642">
    <property type="protein sequence ID" value="QUV94163.1"/>
    <property type="molecule type" value="Genomic_DNA"/>
</dbReference>
<dbReference type="Gene3D" id="2.30.42.10">
    <property type="match status" value="1"/>
</dbReference>
<dbReference type="SUPFAM" id="SSF82171">
    <property type="entry name" value="DPP6 N-terminal domain-like"/>
    <property type="match status" value="1"/>
</dbReference>
<feature type="chain" id="PRO_5045698516" description="Tricorn protease homolog" evidence="9">
    <location>
        <begin position="27"/>
        <end position="1127"/>
    </location>
</feature>
<keyword evidence="12" id="KW-1185">Reference proteome</keyword>
<dbReference type="Pfam" id="PF14684">
    <property type="entry name" value="Tricorn_C1"/>
    <property type="match status" value="1"/>
</dbReference>
<reference evidence="11 12" key="1">
    <citation type="submission" date="2021-03" db="EMBL/GenBank/DDBJ databases">
        <title>Genomic and phenotypic characterization of Chloracidobacterium isolates provides evidence for multiple species.</title>
        <authorList>
            <person name="Saini M.K."/>
            <person name="Costas A.M.G."/>
            <person name="Tank M."/>
            <person name="Bryant D.A."/>
        </authorList>
    </citation>
    <scope>NUCLEOTIDE SEQUENCE [LARGE SCALE GENOMIC DNA]</scope>
    <source>
        <strain evidence="11 12">N</strain>
    </source>
</reference>
<keyword evidence="3 7" id="KW-0963">Cytoplasm</keyword>
<dbReference type="RefSeq" id="WP_211422476.1">
    <property type="nucleotide sequence ID" value="NZ_CP072642.1"/>
</dbReference>
<evidence type="ECO:0000256" key="2">
    <source>
        <dbReference type="ARBA" id="ARBA00008524"/>
    </source>
</evidence>
<comment type="subcellular location">
    <subcellularLocation>
        <location evidence="1 7">Cytoplasm</location>
    </subcellularLocation>
</comment>
<feature type="region of interest" description="Disordered" evidence="8">
    <location>
        <begin position="541"/>
        <end position="598"/>
    </location>
</feature>
<dbReference type="Gene3D" id="2.130.10.10">
    <property type="entry name" value="YVTN repeat-like/Quinoprotein amine dehydrogenase"/>
    <property type="match status" value="1"/>
</dbReference>
<keyword evidence="4 7" id="KW-0645">Protease</keyword>
<dbReference type="Gene3D" id="3.30.750.44">
    <property type="match status" value="1"/>
</dbReference>
<dbReference type="InterPro" id="IPR036034">
    <property type="entry name" value="PDZ_sf"/>
</dbReference>
<name>A0ABX8AZP3_9BACT</name>
<evidence type="ECO:0000256" key="1">
    <source>
        <dbReference type="ARBA" id="ARBA00004496"/>
    </source>
</evidence>
<evidence type="ECO:0000313" key="12">
    <source>
        <dbReference type="Proteomes" id="UP000677668"/>
    </source>
</evidence>
<evidence type="ECO:0000313" key="11">
    <source>
        <dbReference type="EMBL" id="QUV94163.1"/>
    </source>
</evidence>
<dbReference type="InterPro" id="IPR029045">
    <property type="entry name" value="ClpP/crotonase-like_dom_sf"/>
</dbReference>
<dbReference type="InterPro" id="IPR015943">
    <property type="entry name" value="WD40/YVTN_repeat-like_dom_sf"/>
</dbReference>
<feature type="domain" description="Tail specific protease" evidence="10">
    <location>
        <begin position="889"/>
        <end position="1081"/>
    </location>
</feature>
<evidence type="ECO:0000259" key="10">
    <source>
        <dbReference type="SMART" id="SM00245"/>
    </source>
</evidence>
<keyword evidence="9" id="KW-0732">Signal</keyword>
<dbReference type="CDD" id="cd10828">
    <property type="entry name" value="cpPDZ_Tricorn-protease"/>
    <property type="match status" value="1"/>
</dbReference>
<evidence type="ECO:0000256" key="4">
    <source>
        <dbReference type="ARBA" id="ARBA00022670"/>
    </source>
</evidence>
<dbReference type="Pfam" id="PF26549">
    <property type="entry name" value="Tricorn_N"/>
    <property type="match status" value="1"/>
</dbReference>
<gene>
    <name evidence="11" type="ORF">J8C05_01520</name>
</gene>
<feature type="signal peptide" evidence="9">
    <location>
        <begin position="1"/>
        <end position="26"/>
    </location>
</feature>
<dbReference type="Pfam" id="PF26550">
    <property type="entry name" value="Tricorn_2nd"/>
    <property type="match status" value="1"/>
</dbReference>
<dbReference type="Pfam" id="PF03572">
    <property type="entry name" value="Peptidase_S41"/>
    <property type="match status" value="1"/>
</dbReference>
<dbReference type="PIRSF" id="PIRSF036421">
    <property type="entry name" value="Tricorn_protease"/>
    <property type="match status" value="1"/>
</dbReference>
<evidence type="ECO:0000256" key="6">
    <source>
        <dbReference type="ARBA" id="ARBA00022825"/>
    </source>
</evidence>
<dbReference type="InterPro" id="IPR029414">
    <property type="entry name" value="Tricorn_PDZ"/>
</dbReference>
<dbReference type="InterPro" id="IPR012393">
    <property type="entry name" value="Tricorn_protease"/>
</dbReference>
<dbReference type="SUPFAM" id="SSF52096">
    <property type="entry name" value="ClpP/crotonase"/>
    <property type="match status" value="1"/>
</dbReference>
<dbReference type="EC" id="3.4.21.-" evidence="7"/>
<dbReference type="InterPro" id="IPR028204">
    <property type="entry name" value="Tricorn_C1"/>
</dbReference>
<accession>A0ABX8AZP3</accession>